<dbReference type="Pfam" id="PF01568">
    <property type="entry name" value="Molydop_binding"/>
    <property type="match status" value="1"/>
</dbReference>
<evidence type="ECO:0000256" key="2">
    <source>
        <dbReference type="ARBA" id="ARBA00022505"/>
    </source>
</evidence>
<feature type="non-terminal residue" evidence="6">
    <location>
        <position position="553"/>
    </location>
</feature>
<evidence type="ECO:0000256" key="1">
    <source>
        <dbReference type="ARBA" id="ARBA00022485"/>
    </source>
</evidence>
<accession>X0ZAA1</accession>
<proteinExistence type="predicted"/>
<keyword evidence="1" id="KW-0411">Iron-sulfur</keyword>
<dbReference type="AlphaFoldDB" id="X0ZAA1"/>
<dbReference type="PANTHER" id="PTHR43742">
    <property type="entry name" value="TRIMETHYLAMINE-N-OXIDE REDUCTASE"/>
    <property type="match status" value="1"/>
</dbReference>
<dbReference type="PANTHER" id="PTHR43742:SF9">
    <property type="entry name" value="TETRATHIONATE REDUCTASE SUBUNIT A"/>
    <property type="match status" value="1"/>
</dbReference>
<dbReference type="GO" id="GO:0016491">
    <property type="term" value="F:oxidoreductase activity"/>
    <property type="evidence" value="ECO:0007669"/>
    <property type="project" value="UniProtKB-KW"/>
</dbReference>
<keyword evidence="1" id="KW-0004">4Fe-4S</keyword>
<keyword evidence="2" id="KW-0500">Molybdenum</keyword>
<dbReference type="Gene3D" id="2.40.40.20">
    <property type="match status" value="1"/>
</dbReference>
<name>X0ZAA1_9ZZZZ</name>
<dbReference type="GO" id="GO:0043546">
    <property type="term" value="F:molybdopterin cofactor binding"/>
    <property type="evidence" value="ECO:0007669"/>
    <property type="project" value="InterPro"/>
</dbReference>
<evidence type="ECO:0000256" key="3">
    <source>
        <dbReference type="ARBA" id="ARBA00022729"/>
    </source>
</evidence>
<dbReference type="InterPro" id="IPR050612">
    <property type="entry name" value="Prok_Mopterin_Oxidored"/>
</dbReference>
<keyword evidence="4" id="KW-0560">Oxidoreductase</keyword>
<dbReference type="Gene3D" id="3.40.50.740">
    <property type="match status" value="1"/>
</dbReference>
<comment type="caution">
    <text evidence="6">The sequence shown here is derived from an EMBL/GenBank/DDBJ whole genome shotgun (WGS) entry which is preliminary data.</text>
</comment>
<organism evidence="6">
    <name type="scientific">marine sediment metagenome</name>
    <dbReference type="NCBI Taxonomy" id="412755"/>
    <lineage>
        <taxon>unclassified sequences</taxon>
        <taxon>metagenomes</taxon>
        <taxon>ecological metagenomes</taxon>
    </lineage>
</organism>
<dbReference type="Gene3D" id="3.40.228.10">
    <property type="entry name" value="Dimethylsulfoxide Reductase, domain 2"/>
    <property type="match status" value="1"/>
</dbReference>
<reference evidence="6" key="1">
    <citation type="journal article" date="2014" name="Front. Microbiol.">
        <title>High frequency of phylogenetically diverse reductive dehalogenase-homologous genes in deep subseafloor sedimentary metagenomes.</title>
        <authorList>
            <person name="Kawai M."/>
            <person name="Futagami T."/>
            <person name="Toyoda A."/>
            <person name="Takaki Y."/>
            <person name="Nishi S."/>
            <person name="Hori S."/>
            <person name="Arai W."/>
            <person name="Tsubouchi T."/>
            <person name="Morono Y."/>
            <person name="Uchiyama I."/>
            <person name="Ito T."/>
            <person name="Fujiyama A."/>
            <person name="Inagaki F."/>
            <person name="Takami H."/>
        </authorList>
    </citation>
    <scope>NUCLEOTIDE SEQUENCE</scope>
    <source>
        <strain evidence="6">Expedition CK06-06</strain>
    </source>
</reference>
<sequence>AMANVIMQEGLEDTEFINTWTNYSADKLKKYLKQFTPKMAEKYSGVAASDIRRIAIEFATTKPAVIFTYRGPSMHLYGAYNERALMLLPIITGNIENKGGYCLPRGMGYNQPQPKPHSGKNPTFLASPPDFPLASHKVCQLVPFWIKDGKQKVSVYFSYMSDEAFTFPGSTVWDETLRDEKLIPYSVSFSNQMNETANLMDIILPGVSYLERSDPESMPNSLFPWLGIRQPVVKPLGDSIEFREICKKIIHKMDPNGSRGMKKYWNFKDGEDMVRQQFKGIKGLDEAGGYDFLKENGLWPIYGKLDPATGRMVGKDGKEIEAEYGLHMKPDPKGKAMVNGKKRSGFGTPDGKINIYTKHYEEYGFNPLPTFKAHPWHWDKKGNSKLKKDSQMVLTTFKWNIHTQSRTQNVGILNEIVNKNPAWINKGTADALKIGQGDLIRITSPVGYIVTKAHVTEGMHPKVIAISNTFGSKFGRYATASKNGKPSVWGSQKDPELKNIWWSAEGVNPNPIIPVSTDPIGGGQGWYDTVVTVSKAKRGDKFGDTKVDNKKHY</sequence>
<keyword evidence="1" id="KW-0408">Iron</keyword>
<evidence type="ECO:0000259" key="5">
    <source>
        <dbReference type="Pfam" id="PF01568"/>
    </source>
</evidence>
<evidence type="ECO:0000256" key="4">
    <source>
        <dbReference type="ARBA" id="ARBA00023002"/>
    </source>
</evidence>
<keyword evidence="3" id="KW-0732">Signal</keyword>
<evidence type="ECO:0000313" key="6">
    <source>
        <dbReference type="EMBL" id="GAG55227.1"/>
    </source>
</evidence>
<feature type="non-terminal residue" evidence="6">
    <location>
        <position position="1"/>
    </location>
</feature>
<dbReference type="SUPFAM" id="SSF53706">
    <property type="entry name" value="Formate dehydrogenase/DMSO reductase, domains 1-3"/>
    <property type="match status" value="1"/>
</dbReference>
<gene>
    <name evidence="6" type="ORF">S01H4_13445</name>
</gene>
<dbReference type="InterPro" id="IPR009010">
    <property type="entry name" value="Asp_de-COase-like_dom_sf"/>
</dbReference>
<feature type="domain" description="Molybdopterin dinucleotide-binding" evidence="5">
    <location>
        <begin position="398"/>
        <end position="523"/>
    </location>
</feature>
<dbReference type="EMBL" id="BART01005923">
    <property type="protein sequence ID" value="GAG55227.1"/>
    <property type="molecule type" value="Genomic_DNA"/>
</dbReference>
<dbReference type="GO" id="GO:0051539">
    <property type="term" value="F:4 iron, 4 sulfur cluster binding"/>
    <property type="evidence" value="ECO:0007669"/>
    <property type="project" value="UniProtKB-KW"/>
</dbReference>
<protein>
    <recommendedName>
        <fullName evidence="5">Molybdopterin dinucleotide-binding domain-containing protein</fullName>
    </recommendedName>
</protein>
<dbReference type="SUPFAM" id="SSF50692">
    <property type="entry name" value="ADC-like"/>
    <property type="match status" value="1"/>
</dbReference>
<dbReference type="InterPro" id="IPR006657">
    <property type="entry name" value="MoPterin_dinucl-bd_dom"/>
</dbReference>
<keyword evidence="1" id="KW-0479">Metal-binding</keyword>